<evidence type="ECO:0000313" key="3">
    <source>
        <dbReference type="Proteomes" id="UP000297527"/>
    </source>
</evidence>
<organism evidence="2 3">
    <name type="scientific">Botryotinia convoluta</name>
    <dbReference type="NCBI Taxonomy" id="54673"/>
    <lineage>
        <taxon>Eukaryota</taxon>
        <taxon>Fungi</taxon>
        <taxon>Dikarya</taxon>
        <taxon>Ascomycota</taxon>
        <taxon>Pezizomycotina</taxon>
        <taxon>Leotiomycetes</taxon>
        <taxon>Helotiales</taxon>
        <taxon>Sclerotiniaceae</taxon>
        <taxon>Botryotinia</taxon>
    </lineage>
</organism>
<gene>
    <name evidence="2" type="ORF">BCON_0801g00010</name>
</gene>
<feature type="region of interest" description="Disordered" evidence="1">
    <location>
        <begin position="130"/>
        <end position="149"/>
    </location>
</feature>
<evidence type="ECO:0000256" key="1">
    <source>
        <dbReference type="SAM" id="MobiDB-lite"/>
    </source>
</evidence>
<name>A0A4Z1H5P8_9HELO</name>
<feature type="region of interest" description="Disordered" evidence="1">
    <location>
        <begin position="1"/>
        <end position="25"/>
    </location>
</feature>
<proteinExistence type="predicted"/>
<protein>
    <submittedName>
        <fullName evidence="2">Uncharacterized protein</fullName>
    </submittedName>
</protein>
<accession>A0A4Z1H5P8</accession>
<feature type="compositionally biased region" description="Polar residues" evidence="1">
    <location>
        <begin position="131"/>
        <end position="143"/>
    </location>
</feature>
<comment type="caution">
    <text evidence="2">The sequence shown here is derived from an EMBL/GenBank/DDBJ whole genome shotgun (WGS) entry which is preliminary data.</text>
</comment>
<dbReference type="Proteomes" id="UP000297527">
    <property type="component" value="Unassembled WGS sequence"/>
</dbReference>
<dbReference type="OrthoDB" id="10479411at2759"/>
<dbReference type="AlphaFoldDB" id="A0A4Z1H5P8"/>
<evidence type="ECO:0000313" key="2">
    <source>
        <dbReference type="EMBL" id="TGO43849.1"/>
    </source>
</evidence>
<keyword evidence="3" id="KW-1185">Reference proteome</keyword>
<reference evidence="2 3" key="1">
    <citation type="submission" date="2017-12" db="EMBL/GenBank/DDBJ databases">
        <title>Comparative genomics of Botrytis spp.</title>
        <authorList>
            <person name="Valero-Jimenez C.A."/>
            <person name="Tapia P."/>
            <person name="Veloso J."/>
            <person name="Silva-Moreno E."/>
            <person name="Staats M."/>
            <person name="Valdes J.H."/>
            <person name="Van Kan J.A.L."/>
        </authorList>
    </citation>
    <scope>NUCLEOTIDE SEQUENCE [LARGE SCALE GENOMIC DNA]</scope>
    <source>
        <strain evidence="2 3">MUCL11595</strain>
    </source>
</reference>
<dbReference type="EMBL" id="PQXN01000799">
    <property type="protein sequence ID" value="TGO43849.1"/>
    <property type="molecule type" value="Genomic_DNA"/>
</dbReference>
<sequence length="156" mass="17055">MPLVMRAPSAPGGPPTQEAIPPQPSTIIPGSSFVLSAIKERFERIDKIKREKWEVIEVFAVLADKLAQGFQGQQCKLAVNIKGTIISTLLEAAKATSDRWTGLTTEHSRSESNTQKTYTDALKTQMVLEAESSTKAPPTQSGQGPDLYWTASFHNQ</sequence>